<dbReference type="NCBIfam" id="TIGR01552">
    <property type="entry name" value="phd_fam"/>
    <property type="match status" value="1"/>
</dbReference>
<dbReference type="InterPro" id="IPR036165">
    <property type="entry name" value="YefM-like_sf"/>
</dbReference>
<gene>
    <name evidence="3" type="ORF">D4100_09340</name>
</gene>
<dbReference type="Gene3D" id="3.40.1620.10">
    <property type="entry name" value="YefM-like domain"/>
    <property type="match status" value="1"/>
</dbReference>
<dbReference type="SUPFAM" id="SSF143120">
    <property type="entry name" value="YefM-like"/>
    <property type="match status" value="1"/>
</dbReference>
<dbReference type="AlphaFoldDB" id="A0AA92X3G6"/>
<sequence length="150" mass="16582">MQWIEAAMKEITYTRLRADLSQVLDEIRDGETFVVTQRGKESIVLGQGNKKLPTSNVNKLDSKFLKAAIRNTVSAMSTNTVTSLIASKELEALGIMMKAQGKLDPTTIRALQKQAESAAKLKPSNQVSIKDAVAEVRKRHAKTIKDLEDK</sequence>
<comment type="function">
    <text evidence="2">Antitoxin component of a type II toxin-antitoxin (TA) system.</text>
</comment>
<keyword evidence="4" id="KW-1185">Reference proteome</keyword>
<dbReference type="InterPro" id="IPR006442">
    <property type="entry name" value="Antitoxin_Phd/YefM"/>
</dbReference>
<reference evidence="3 4" key="1">
    <citation type="submission" date="2018-09" db="EMBL/GenBank/DDBJ databases">
        <title>Draft genome of a novel serratia sp. strain with antifungal activity.</title>
        <authorList>
            <person name="Dichmann S.I."/>
            <person name="Park B.P."/>
            <person name="Pathiraja D."/>
            <person name="Choi I.-G."/>
            <person name="Stougaard P."/>
            <person name="Hennessy R.C."/>
        </authorList>
    </citation>
    <scope>NUCLEOTIDE SEQUENCE [LARGE SCALE GENOMIC DNA]</scope>
    <source>
        <strain evidence="3 4">S40</strain>
    </source>
</reference>
<comment type="caution">
    <text evidence="3">The sequence shown here is derived from an EMBL/GenBank/DDBJ whole genome shotgun (WGS) entry which is preliminary data.</text>
</comment>
<evidence type="ECO:0000313" key="4">
    <source>
        <dbReference type="Proteomes" id="UP000284338"/>
    </source>
</evidence>
<dbReference type="Proteomes" id="UP000284338">
    <property type="component" value="Unassembled WGS sequence"/>
</dbReference>
<protein>
    <recommendedName>
        <fullName evidence="2">Antitoxin</fullName>
    </recommendedName>
</protein>
<dbReference type="EMBL" id="QYYG01000002">
    <property type="protein sequence ID" value="RJF55809.1"/>
    <property type="molecule type" value="Genomic_DNA"/>
</dbReference>
<evidence type="ECO:0000256" key="1">
    <source>
        <dbReference type="ARBA" id="ARBA00009981"/>
    </source>
</evidence>
<dbReference type="Pfam" id="PF02604">
    <property type="entry name" value="PhdYeFM_antitox"/>
    <property type="match status" value="1"/>
</dbReference>
<evidence type="ECO:0000313" key="3">
    <source>
        <dbReference type="EMBL" id="RJF55809.1"/>
    </source>
</evidence>
<organism evidence="3 4">
    <name type="scientific">Serratia inhibens</name>
    <dbReference type="NCBI Taxonomy" id="2338073"/>
    <lineage>
        <taxon>Bacteria</taxon>
        <taxon>Pseudomonadati</taxon>
        <taxon>Pseudomonadota</taxon>
        <taxon>Gammaproteobacteria</taxon>
        <taxon>Enterobacterales</taxon>
        <taxon>Yersiniaceae</taxon>
        <taxon>Serratia</taxon>
    </lineage>
</organism>
<comment type="similarity">
    <text evidence="1 2">Belongs to the phD/YefM antitoxin family.</text>
</comment>
<name>A0AA92X3G6_9GAMM</name>
<evidence type="ECO:0000256" key="2">
    <source>
        <dbReference type="RuleBase" id="RU362080"/>
    </source>
</evidence>
<accession>A0AA92X3G6</accession>
<proteinExistence type="inferred from homology"/>